<reference evidence="1 2" key="1">
    <citation type="submission" date="2019-07" db="EMBL/GenBank/DDBJ databases">
        <title>Genomic Encyclopedia of Archaeal and Bacterial Type Strains, Phase II (KMG-II): from individual species to whole genera.</title>
        <authorList>
            <person name="Goeker M."/>
        </authorList>
    </citation>
    <scope>NUCLEOTIDE SEQUENCE [LARGE SCALE GENOMIC DNA]</scope>
    <source>
        <strain evidence="1 2">ATCC BAA-1139</strain>
    </source>
</reference>
<comment type="caution">
    <text evidence="1">The sequence shown here is derived from an EMBL/GenBank/DDBJ whole genome shotgun (WGS) entry which is preliminary data.</text>
</comment>
<evidence type="ECO:0000313" key="2">
    <source>
        <dbReference type="Proteomes" id="UP000319449"/>
    </source>
</evidence>
<dbReference type="EMBL" id="VLLN01000001">
    <property type="protein sequence ID" value="TWJ33589.1"/>
    <property type="molecule type" value="Genomic_DNA"/>
</dbReference>
<dbReference type="RefSeq" id="WP_145017287.1">
    <property type="nucleotide sequence ID" value="NZ_VLLN01000001.1"/>
</dbReference>
<dbReference type="AlphaFoldDB" id="A0A562WV84"/>
<organism evidence="1 2">
    <name type="scientific">Geobacter argillaceus</name>
    <dbReference type="NCBI Taxonomy" id="345631"/>
    <lineage>
        <taxon>Bacteria</taxon>
        <taxon>Pseudomonadati</taxon>
        <taxon>Thermodesulfobacteriota</taxon>
        <taxon>Desulfuromonadia</taxon>
        <taxon>Geobacterales</taxon>
        <taxon>Geobacteraceae</taxon>
        <taxon>Geobacter</taxon>
    </lineage>
</organism>
<gene>
    <name evidence="1" type="ORF">JN12_00266</name>
</gene>
<keyword evidence="2" id="KW-1185">Reference proteome</keyword>
<evidence type="ECO:0000313" key="1">
    <source>
        <dbReference type="EMBL" id="TWJ33589.1"/>
    </source>
</evidence>
<dbReference type="Proteomes" id="UP000319449">
    <property type="component" value="Unassembled WGS sequence"/>
</dbReference>
<name>A0A562WV84_9BACT</name>
<dbReference type="OrthoDB" id="5398624at2"/>
<protein>
    <submittedName>
        <fullName evidence="1">Uncharacterized protein</fullName>
    </submittedName>
</protein>
<accession>A0A562WV84</accession>
<proteinExistence type="predicted"/>
<sequence length="83" mass="9344">MKIYLFDTETGIYLGEDFADEGDRPGEYRLPEGATTIAPPETVNGILRFDRARQRWEVLQSTIRQIMGLRGRLEGNAAGETNV</sequence>